<reference evidence="2 3" key="1">
    <citation type="journal article" date="2016" name="Nat. Commun.">
        <title>Thousands of microbial genomes shed light on interconnected biogeochemical processes in an aquifer system.</title>
        <authorList>
            <person name="Anantharaman K."/>
            <person name="Brown C.T."/>
            <person name="Hug L.A."/>
            <person name="Sharon I."/>
            <person name="Castelle C.J."/>
            <person name="Probst A.J."/>
            <person name="Thomas B.C."/>
            <person name="Singh A."/>
            <person name="Wilkins M.J."/>
            <person name="Karaoz U."/>
            <person name="Brodie E.L."/>
            <person name="Williams K.H."/>
            <person name="Hubbard S.S."/>
            <person name="Banfield J.F."/>
        </authorList>
    </citation>
    <scope>NUCLEOTIDE SEQUENCE [LARGE SCALE GENOMIC DNA]</scope>
</reference>
<comment type="subcellular location">
    <subcellularLocation>
        <location evidence="1">Cell membrane</location>
        <topology evidence="1">Peripheral membrane protein</topology>
        <orientation evidence="1">Cytoplasmic side</orientation>
    </subcellularLocation>
</comment>
<dbReference type="AlphaFoldDB" id="A0A1F5WCG3"/>
<dbReference type="PANTHER" id="PTHR33383:SF1">
    <property type="entry name" value="MEMBRANE PROTEIN INSERTION EFFICIENCY FACTOR-RELATED"/>
    <property type="match status" value="1"/>
</dbReference>
<dbReference type="EMBL" id="MFHJ01000051">
    <property type="protein sequence ID" value="OGF73307.1"/>
    <property type="molecule type" value="Genomic_DNA"/>
</dbReference>
<keyword evidence="1" id="KW-0472">Membrane</keyword>
<comment type="caution">
    <text evidence="2">The sequence shown here is derived from an EMBL/GenBank/DDBJ whole genome shotgun (WGS) entry which is preliminary data.</text>
</comment>
<dbReference type="NCBIfam" id="TIGR00278">
    <property type="entry name" value="membrane protein insertion efficiency factor YidD"/>
    <property type="match status" value="1"/>
</dbReference>
<dbReference type="STRING" id="1798331.A2W57_01565"/>
<evidence type="ECO:0000313" key="2">
    <source>
        <dbReference type="EMBL" id="OGF73307.1"/>
    </source>
</evidence>
<dbReference type="Proteomes" id="UP000178276">
    <property type="component" value="Unassembled WGS sequence"/>
</dbReference>
<name>A0A1F5WCG3_9BACT</name>
<accession>A0A1F5WCG3</accession>
<dbReference type="PANTHER" id="PTHR33383">
    <property type="entry name" value="MEMBRANE PROTEIN INSERTION EFFICIENCY FACTOR-RELATED"/>
    <property type="match status" value="1"/>
</dbReference>
<organism evidence="2 3">
    <name type="scientific">Candidatus Giovannonibacteria bacterium RIFCSPHIGHO2_02_43_16</name>
    <dbReference type="NCBI Taxonomy" id="1798331"/>
    <lineage>
        <taxon>Bacteria</taxon>
        <taxon>Candidatus Giovannoniibacteriota</taxon>
    </lineage>
</organism>
<evidence type="ECO:0000256" key="1">
    <source>
        <dbReference type="HAMAP-Rule" id="MF_00386"/>
    </source>
</evidence>
<proteinExistence type="inferred from homology"/>
<comment type="similarity">
    <text evidence="1">Belongs to the UPF0161 family.</text>
</comment>
<dbReference type="InterPro" id="IPR002696">
    <property type="entry name" value="Membr_insert_effic_factor_YidD"/>
</dbReference>
<dbReference type="HAMAP" id="MF_00386">
    <property type="entry name" value="UPF0161_YidD"/>
    <property type="match status" value="1"/>
</dbReference>
<comment type="function">
    <text evidence="1">Could be involved in insertion of integral membrane proteins into the membrane.</text>
</comment>
<dbReference type="SMART" id="SM01234">
    <property type="entry name" value="Haemolytic"/>
    <property type="match status" value="1"/>
</dbReference>
<dbReference type="GO" id="GO:0005886">
    <property type="term" value="C:plasma membrane"/>
    <property type="evidence" value="ECO:0007669"/>
    <property type="project" value="UniProtKB-SubCell"/>
</dbReference>
<sequence length="76" mass="8943">MKKFFVLLINFYQNIISPDQGIFSSRRKYCVFEPSCSQYAKEAIEYGGVFYGLKKGASRILKCHPWQKNIIDPFRQ</sequence>
<keyword evidence="1" id="KW-1003">Cell membrane</keyword>
<protein>
    <recommendedName>
        <fullName evidence="1">Putative membrane protein insertion efficiency factor</fullName>
    </recommendedName>
</protein>
<dbReference type="Pfam" id="PF01809">
    <property type="entry name" value="YidD"/>
    <property type="match status" value="1"/>
</dbReference>
<evidence type="ECO:0000313" key="3">
    <source>
        <dbReference type="Proteomes" id="UP000178276"/>
    </source>
</evidence>
<gene>
    <name evidence="2" type="ORF">A2W57_01565</name>
</gene>